<sequence length="312" mass="35143">MLRDPLSCIVGRDEHGARGFTRPLRIAELNTAEEPHLPQRDISVRRDVPTSISDDIALIDLSDALLRWNARPCALENLRPFRSENGGVRDGVRRDLDLPVVPSQSECDVTSQGRQLPAFERDRHTFPPDAIRPTNEPVSLTDREVAAKLLVPADSTSHLLHDGRNRVRVYTAHRQHRQDIMFKLRLCVIANIASRNFRKVGALPDSKELARNHMVCRFGNSFPATIDARLVFKSLASHQAPVGPPLRGSTSFLPRHQSYPTLFAARAPGVPGLYLATIRWRYRPTPRHARRCICLLKCEILSQQNPTIGMCE</sequence>
<reference evidence="1 2" key="1">
    <citation type="submission" date="2014-04" db="EMBL/GenBank/DDBJ databases">
        <authorList>
            <person name="Bishop-Lilly K.A."/>
            <person name="Broomall S.M."/>
            <person name="Chain P.S."/>
            <person name="Chertkov O."/>
            <person name="Coyne S.R."/>
            <person name="Daligault H.E."/>
            <person name="Davenport K.W."/>
            <person name="Erkkila T."/>
            <person name="Frey K.G."/>
            <person name="Gibbons H.S."/>
            <person name="Gu W."/>
            <person name="Jaissle J."/>
            <person name="Johnson S.L."/>
            <person name="Koroleva G.I."/>
            <person name="Ladner J.T."/>
            <person name="Lo C.-C."/>
            <person name="Minogue T.D."/>
            <person name="Munk C."/>
            <person name="Palacios G.F."/>
            <person name="Redden C.L."/>
            <person name="Rosenzweig C.N."/>
            <person name="Scholz M.B."/>
            <person name="Teshima H."/>
            <person name="Xu Y."/>
        </authorList>
    </citation>
    <scope>NUCLEOTIDE SEQUENCE [LARGE SCALE GENOMIC DNA]</scope>
    <source>
        <strain evidence="2">gladioli</strain>
    </source>
</reference>
<accession>A0AAW3F7U6</accession>
<gene>
    <name evidence="1" type="ORF">DM48_3375</name>
</gene>
<comment type="caution">
    <text evidence="1">The sequence shown here is derived from an EMBL/GenBank/DDBJ whole genome shotgun (WGS) entry which is preliminary data.</text>
</comment>
<proteinExistence type="predicted"/>
<evidence type="ECO:0000313" key="2">
    <source>
        <dbReference type="Proteomes" id="UP000029590"/>
    </source>
</evidence>
<dbReference type="Proteomes" id="UP000029590">
    <property type="component" value="Unassembled WGS sequence"/>
</dbReference>
<protein>
    <submittedName>
        <fullName evidence="1">Uncharacterized protein</fullName>
    </submittedName>
</protein>
<dbReference type="EMBL" id="JPGG01000015">
    <property type="protein sequence ID" value="KGC16271.1"/>
    <property type="molecule type" value="Genomic_DNA"/>
</dbReference>
<name>A0AAW3F7U6_BURGA</name>
<dbReference type="AlphaFoldDB" id="A0AAW3F7U6"/>
<evidence type="ECO:0000313" key="1">
    <source>
        <dbReference type="EMBL" id="KGC16271.1"/>
    </source>
</evidence>
<organism evidence="1 2">
    <name type="scientific">Burkholderia gladioli</name>
    <name type="common">Pseudomonas marginata</name>
    <name type="synonym">Phytomonas marginata</name>
    <dbReference type="NCBI Taxonomy" id="28095"/>
    <lineage>
        <taxon>Bacteria</taxon>
        <taxon>Pseudomonadati</taxon>
        <taxon>Pseudomonadota</taxon>
        <taxon>Betaproteobacteria</taxon>
        <taxon>Burkholderiales</taxon>
        <taxon>Burkholderiaceae</taxon>
        <taxon>Burkholderia</taxon>
    </lineage>
</organism>